<dbReference type="GO" id="GO:0003700">
    <property type="term" value="F:DNA-binding transcription factor activity"/>
    <property type="evidence" value="ECO:0007669"/>
    <property type="project" value="InterPro"/>
</dbReference>
<sequence>MACAEMNLVSNTLALQAVFNAYRPHLPYVLEMNAPAVVPNGQPPMVITAELVERFRAFQPTLFAAPVSNEQSTPESPEYEAKQNLRSSILAGTSVQHTTPGSVSSQSDYAADSPNLGPLTINSSPRSVNFSVGSSPSVANMHPMQNSSQGMPQRAPKCSICEAESTGIHFGVEACAACSAFFRRTVVLSKQYMCAKNNSCDFRHDSPSGQKCRACRFRKCLDAGMEKNAVQQRRDAIGKYSTASQAVKREYSESICDDQTPYIVKSPTVPKSPVDLEVPSVFDELKRQYHRLNSQRKVFYCNTSVTALFDDNDLEFRELQDFADCMYQLYRVEPRLCIEFVNRNNLLKLLPSVEKRKIFSHFLCHFQAVEEPYLTWQFGGEHAHRYWVMPNKVYIDLNRIDQYFDKDGKMKDLKLTKEEAESIFKPSFGQAMELVGARMARLDITSDELIFLVGLVLFDPTIIGISQETQRVLHESRNLLIKELMATYENNIVDPELRLASVILITSGIKVHALKTKENMTLLNFFDVIPRDQLFNEIWDVTGNDSAEPKLKQHRTATSPQSVSTSSTDSPSCSTSE</sequence>
<evidence type="ECO:0000256" key="10">
    <source>
        <dbReference type="ARBA" id="ARBA00023242"/>
    </source>
</evidence>
<evidence type="ECO:0000256" key="9">
    <source>
        <dbReference type="ARBA" id="ARBA00023170"/>
    </source>
</evidence>
<dbReference type="SMART" id="SM00430">
    <property type="entry name" value="HOLI"/>
    <property type="match status" value="1"/>
</dbReference>
<comment type="subcellular location">
    <subcellularLocation>
        <location evidence="1 11">Nucleus</location>
    </subcellularLocation>
</comment>
<evidence type="ECO:0000256" key="12">
    <source>
        <dbReference type="SAM" id="MobiDB-lite"/>
    </source>
</evidence>
<dbReference type="GO" id="GO:0005634">
    <property type="term" value="C:nucleus"/>
    <property type="evidence" value="ECO:0007669"/>
    <property type="project" value="UniProtKB-SubCell"/>
</dbReference>
<dbReference type="PROSITE" id="PS51030">
    <property type="entry name" value="NUCLEAR_REC_DBD_2"/>
    <property type="match status" value="1"/>
</dbReference>
<dbReference type="PANTHER" id="PTHR46011:SF16">
    <property type="entry name" value="NUCLEAR HORMONE RECEPTOR FAMILY MEMBER NHR-66"/>
    <property type="match status" value="1"/>
</dbReference>
<keyword evidence="5 11" id="KW-0862">Zinc</keyword>
<feature type="compositionally biased region" description="Polar residues" evidence="12">
    <location>
        <begin position="120"/>
        <end position="151"/>
    </location>
</feature>
<evidence type="ECO:0000313" key="16">
    <source>
        <dbReference type="WBParaSite" id="Pan_g18206.t1"/>
    </source>
</evidence>
<keyword evidence="9 11" id="KW-0675">Receptor</keyword>
<evidence type="ECO:0000256" key="6">
    <source>
        <dbReference type="ARBA" id="ARBA00023015"/>
    </source>
</evidence>
<keyword evidence="10 11" id="KW-0539">Nucleus</keyword>
<feature type="region of interest" description="Disordered" evidence="12">
    <location>
        <begin position="94"/>
        <end position="153"/>
    </location>
</feature>
<keyword evidence="6 11" id="KW-0805">Transcription regulation</keyword>
<dbReference type="InterPro" id="IPR035500">
    <property type="entry name" value="NHR-like_dom_sf"/>
</dbReference>
<organism evidence="15 16">
    <name type="scientific">Panagrellus redivivus</name>
    <name type="common">Microworm</name>
    <dbReference type="NCBI Taxonomy" id="6233"/>
    <lineage>
        <taxon>Eukaryota</taxon>
        <taxon>Metazoa</taxon>
        <taxon>Ecdysozoa</taxon>
        <taxon>Nematoda</taxon>
        <taxon>Chromadorea</taxon>
        <taxon>Rhabditida</taxon>
        <taxon>Tylenchina</taxon>
        <taxon>Panagrolaimomorpha</taxon>
        <taxon>Panagrolaimoidea</taxon>
        <taxon>Panagrolaimidae</taxon>
        <taxon>Panagrellus</taxon>
    </lineage>
</organism>
<dbReference type="InterPro" id="IPR000536">
    <property type="entry name" value="Nucl_hrmn_rcpt_lig-bd"/>
</dbReference>
<dbReference type="Gene3D" id="1.10.565.10">
    <property type="entry name" value="Retinoid X Receptor"/>
    <property type="match status" value="1"/>
</dbReference>
<dbReference type="WBParaSite" id="Pan_g18206.t1">
    <property type="protein sequence ID" value="Pan_g18206.t1"/>
    <property type="gene ID" value="Pan_g18206"/>
</dbReference>
<keyword evidence="3 11" id="KW-0479">Metal-binding</keyword>
<feature type="domain" description="Nuclear receptor" evidence="13">
    <location>
        <begin position="155"/>
        <end position="232"/>
    </location>
</feature>
<evidence type="ECO:0000256" key="1">
    <source>
        <dbReference type="ARBA" id="ARBA00004123"/>
    </source>
</evidence>
<evidence type="ECO:0000256" key="7">
    <source>
        <dbReference type="ARBA" id="ARBA00023125"/>
    </source>
</evidence>
<evidence type="ECO:0000259" key="14">
    <source>
        <dbReference type="PROSITE" id="PS51843"/>
    </source>
</evidence>
<dbReference type="PROSITE" id="PS51843">
    <property type="entry name" value="NR_LBD"/>
    <property type="match status" value="1"/>
</dbReference>
<evidence type="ECO:0000256" key="3">
    <source>
        <dbReference type="ARBA" id="ARBA00022723"/>
    </source>
</evidence>
<keyword evidence="4 11" id="KW-0863">Zinc-finger</keyword>
<dbReference type="Pfam" id="PF00105">
    <property type="entry name" value="zf-C4"/>
    <property type="match status" value="1"/>
</dbReference>
<dbReference type="InterPro" id="IPR001628">
    <property type="entry name" value="Znf_hrmn_rcpt"/>
</dbReference>
<accession>A0A7E4V9E9</accession>
<dbReference type="Gene3D" id="3.30.50.10">
    <property type="entry name" value="Erythroid Transcription Factor GATA-1, subunit A"/>
    <property type="match status" value="1"/>
</dbReference>
<evidence type="ECO:0000256" key="5">
    <source>
        <dbReference type="ARBA" id="ARBA00022833"/>
    </source>
</evidence>
<reference evidence="15" key="1">
    <citation type="journal article" date="2013" name="Genetics">
        <title>The draft genome and transcriptome of Panagrellus redivivus are shaped by the harsh demands of a free-living lifestyle.</title>
        <authorList>
            <person name="Srinivasan J."/>
            <person name="Dillman A.R."/>
            <person name="Macchietto M.G."/>
            <person name="Heikkinen L."/>
            <person name="Lakso M."/>
            <person name="Fracchia K.M."/>
            <person name="Antoshechkin I."/>
            <person name="Mortazavi A."/>
            <person name="Wong G."/>
            <person name="Sternberg P.W."/>
        </authorList>
    </citation>
    <scope>NUCLEOTIDE SEQUENCE [LARGE SCALE GENOMIC DNA]</scope>
    <source>
        <strain evidence="15">MT8872</strain>
    </source>
</reference>
<name>A0A7E4V9E9_PANRE</name>
<dbReference type="Pfam" id="PF00104">
    <property type="entry name" value="Hormone_recep"/>
    <property type="match status" value="1"/>
</dbReference>
<dbReference type="SUPFAM" id="SSF48508">
    <property type="entry name" value="Nuclear receptor ligand-binding domain"/>
    <property type="match status" value="1"/>
</dbReference>
<keyword evidence="7 11" id="KW-0238">DNA-binding</keyword>
<evidence type="ECO:0000259" key="13">
    <source>
        <dbReference type="PROSITE" id="PS51030"/>
    </source>
</evidence>
<keyword evidence="15" id="KW-1185">Reference proteome</keyword>
<dbReference type="SUPFAM" id="SSF57716">
    <property type="entry name" value="Glucocorticoid receptor-like (DNA-binding domain)"/>
    <property type="match status" value="1"/>
</dbReference>
<dbReference type="PROSITE" id="PS00031">
    <property type="entry name" value="NUCLEAR_REC_DBD_1"/>
    <property type="match status" value="1"/>
</dbReference>
<evidence type="ECO:0000256" key="8">
    <source>
        <dbReference type="ARBA" id="ARBA00023163"/>
    </source>
</evidence>
<dbReference type="PRINTS" id="PR00047">
    <property type="entry name" value="STROIDFINGER"/>
</dbReference>
<feature type="compositionally biased region" description="Polar residues" evidence="12">
    <location>
        <begin position="94"/>
        <end position="108"/>
    </location>
</feature>
<reference evidence="16" key="2">
    <citation type="submission" date="2020-10" db="UniProtKB">
        <authorList>
            <consortium name="WormBaseParasite"/>
        </authorList>
    </citation>
    <scope>IDENTIFICATION</scope>
</reference>
<evidence type="ECO:0000313" key="15">
    <source>
        <dbReference type="Proteomes" id="UP000492821"/>
    </source>
</evidence>
<dbReference type="CDD" id="cd06960">
    <property type="entry name" value="NR_DBD_HNF4A"/>
    <property type="match status" value="1"/>
</dbReference>
<keyword evidence="8 11" id="KW-0804">Transcription</keyword>
<dbReference type="GO" id="GO:0000978">
    <property type="term" value="F:RNA polymerase II cis-regulatory region sequence-specific DNA binding"/>
    <property type="evidence" value="ECO:0007669"/>
    <property type="project" value="InterPro"/>
</dbReference>
<evidence type="ECO:0000256" key="4">
    <source>
        <dbReference type="ARBA" id="ARBA00022771"/>
    </source>
</evidence>
<protein>
    <submittedName>
        <fullName evidence="16">Nuclear receptor domain-containing protein</fullName>
    </submittedName>
</protein>
<dbReference type="GO" id="GO:0008270">
    <property type="term" value="F:zinc ion binding"/>
    <property type="evidence" value="ECO:0007669"/>
    <property type="project" value="UniProtKB-KW"/>
</dbReference>
<dbReference type="Proteomes" id="UP000492821">
    <property type="component" value="Unassembled WGS sequence"/>
</dbReference>
<dbReference type="PANTHER" id="PTHR46011">
    <property type="entry name" value="NUCLEAR HORMONE RECEPTOR FAMILY MEMBER NHR-86-RELATED"/>
    <property type="match status" value="1"/>
</dbReference>
<feature type="domain" description="NR LBD" evidence="14">
    <location>
        <begin position="300"/>
        <end position="542"/>
    </location>
</feature>
<evidence type="ECO:0000256" key="2">
    <source>
        <dbReference type="ARBA" id="ARBA00005993"/>
    </source>
</evidence>
<dbReference type="SMART" id="SM00399">
    <property type="entry name" value="ZnF_C4"/>
    <property type="match status" value="1"/>
</dbReference>
<feature type="compositionally biased region" description="Low complexity" evidence="12">
    <location>
        <begin position="556"/>
        <end position="577"/>
    </location>
</feature>
<proteinExistence type="inferred from homology"/>
<dbReference type="InterPro" id="IPR013088">
    <property type="entry name" value="Znf_NHR/GATA"/>
</dbReference>
<feature type="region of interest" description="Disordered" evidence="12">
    <location>
        <begin position="546"/>
        <end position="577"/>
    </location>
</feature>
<evidence type="ECO:0000256" key="11">
    <source>
        <dbReference type="RuleBase" id="RU004334"/>
    </source>
</evidence>
<comment type="similarity">
    <text evidence="2 11">Belongs to the nuclear hormone receptor family.</text>
</comment>
<dbReference type="AlphaFoldDB" id="A0A7E4V9E9"/>
<dbReference type="InterPro" id="IPR049636">
    <property type="entry name" value="HNF4-like_DBD"/>
</dbReference>